<evidence type="ECO:0000313" key="1">
    <source>
        <dbReference type="EMBL" id="KAJ8893276.1"/>
    </source>
</evidence>
<proteinExistence type="predicted"/>
<reference evidence="1 2" key="1">
    <citation type="submission" date="2023-02" db="EMBL/GenBank/DDBJ databases">
        <title>LHISI_Scaffold_Assembly.</title>
        <authorList>
            <person name="Stuart O.P."/>
            <person name="Cleave R."/>
            <person name="Magrath M.J.L."/>
            <person name="Mikheyev A.S."/>
        </authorList>
    </citation>
    <scope>NUCLEOTIDE SEQUENCE [LARGE SCALE GENOMIC DNA]</scope>
    <source>
        <strain evidence="1">Daus_M_001</strain>
        <tissue evidence="1">Leg muscle</tissue>
    </source>
</reference>
<organism evidence="1 2">
    <name type="scientific">Dryococelus australis</name>
    <dbReference type="NCBI Taxonomy" id="614101"/>
    <lineage>
        <taxon>Eukaryota</taxon>
        <taxon>Metazoa</taxon>
        <taxon>Ecdysozoa</taxon>
        <taxon>Arthropoda</taxon>
        <taxon>Hexapoda</taxon>
        <taxon>Insecta</taxon>
        <taxon>Pterygota</taxon>
        <taxon>Neoptera</taxon>
        <taxon>Polyneoptera</taxon>
        <taxon>Phasmatodea</taxon>
        <taxon>Verophasmatodea</taxon>
        <taxon>Anareolatae</taxon>
        <taxon>Phasmatidae</taxon>
        <taxon>Eurycanthinae</taxon>
        <taxon>Dryococelus</taxon>
    </lineage>
</organism>
<accession>A0ABQ9I9F1</accession>
<name>A0ABQ9I9F1_9NEOP</name>
<sequence>MGVGAARAAQLALHQPLPCGGPGTDVVQSFKHSLHERQSRMSSSSCRQREEKRAAIEVTSRGKKWDCEYHQINEEYDCRLDYWTGCKQSSTTIPPAADKSGIAVQVVTNTVTSENSQQLCTIGVVQPRVGKVVSNNQPLMVARLLGGVPTPF</sequence>
<comment type="caution">
    <text evidence="1">The sequence shown here is derived from an EMBL/GenBank/DDBJ whole genome shotgun (WGS) entry which is preliminary data.</text>
</comment>
<dbReference type="EMBL" id="JARBHB010000002">
    <property type="protein sequence ID" value="KAJ8893276.1"/>
    <property type="molecule type" value="Genomic_DNA"/>
</dbReference>
<evidence type="ECO:0000313" key="2">
    <source>
        <dbReference type="Proteomes" id="UP001159363"/>
    </source>
</evidence>
<protein>
    <submittedName>
        <fullName evidence="1">Uncharacterized protein</fullName>
    </submittedName>
</protein>
<dbReference type="Proteomes" id="UP001159363">
    <property type="component" value="Chromosome 2"/>
</dbReference>
<gene>
    <name evidence="1" type="ORF">PR048_005867</name>
</gene>
<keyword evidence="2" id="KW-1185">Reference proteome</keyword>